<evidence type="ECO:0000256" key="2">
    <source>
        <dbReference type="ARBA" id="ARBA00023315"/>
    </source>
</evidence>
<keyword evidence="5" id="KW-1185">Reference proteome</keyword>
<dbReference type="PANTHER" id="PTHR43877:SF5">
    <property type="entry name" value="BLL8307 PROTEIN"/>
    <property type="match status" value="1"/>
</dbReference>
<dbReference type="CDD" id="cd04301">
    <property type="entry name" value="NAT_SF"/>
    <property type="match status" value="1"/>
</dbReference>
<dbReference type="RefSeq" id="WP_380717690.1">
    <property type="nucleotide sequence ID" value="NZ_JBHSGI010000009.1"/>
</dbReference>
<dbReference type="InterPro" id="IPR050832">
    <property type="entry name" value="Bact_Acetyltransf"/>
</dbReference>
<proteinExistence type="predicted"/>
<evidence type="ECO:0000313" key="4">
    <source>
        <dbReference type="EMBL" id="MFC4669278.1"/>
    </source>
</evidence>
<dbReference type="PANTHER" id="PTHR43877">
    <property type="entry name" value="AMINOALKYLPHOSPHONATE N-ACETYLTRANSFERASE-RELATED-RELATED"/>
    <property type="match status" value="1"/>
</dbReference>
<dbReference type="GO" id="GO:0016746">
    <property type="term" value="F:acyltransferase activity"/>
    <property type="evidence" value="ECO:0007669"/>
    <property type="project" value="UniProtKB-KW"/>
</dbReference>
<dbReference type="EC" id="2.3.-.-" evidence="4"/>
<protein>
    <submittedName>
        <fullName evidence="4">GNAT family N-acetyltransferase</fullName>
        <ecNumber evidence="4">2.3.-.-</ecNumber>
    </submittedName>
</protein>
<evidence type="ECO:0000313" key="5">
    <source>
        <dbReference type="Proteomes" id="UP001595973"/>
    </source>
</evidence>
<organism evidence="4 5">
    <name type="scientific">Seohaeicola nanhaiensis</name>
    <dbReference type="NCBI Taxonomy" id="1387282"/>
    <lineage>
        <taxon>Bacteria</taxon>
        <taxon>Pseudomonadati</taxon>
        <taxon>Pseudomonadota</taxon>
        <taxon>Alphaproteobacteria</taxon>
        <taxon>Rhodobacterales</taxon>
        <taxon>Roseobacteraceae</taxon>
        <taxon>Seohaeicola</taxon>
    </lineage>
</organism>
<dbReference type="Proteomes" id="UP001595973">
    <property type="component" value="Unassembled WGS sequence"/>
</dbReference>
<gene>
    <name evidence="4" type="ORF">ACFO5X_11985</name>
</gene>
<sequence length="170" mass="18084">MDALNGVVGIAPTDPRVLPLIETHLALMRATSPAESVHALPPERLSEAGVKFFAILDGEEAVAMGALKPLGDRAGEIKSMHVRASQRGHGLADRMLRHLIAEARAAGLSELLLETGARPAFAPARAFYARHGFTDCPPFADYLADAESVFMRLPLDRAAQSPQNGAQAVP</sequence>
<name>A0ABV9KH62_9RHOB</name>
<dbReference type="SUPFAM" id="SSF55729">
    <property type="entry name" value="Acyl-CoA N-acyltransferases (Nat)"/>
    <property type="match status" value="1"/>
</dbReference>
<dbReference type="EMBL" id="JBHSGI010000009">
    <property type="protein sequence ID" value="MFC4669278.1"/>
    <property type="molecule type" value="Genomic_DNA"/>
</dbReference>
<evidence type="ECO:0000256" key="1">
    <source>
        <dbReference type="ARBA" id="ARBA00022679"/>
    </source>
</evidence>
<keyword evidence="1 4" id="KW-0808">Transferase</keyword>
<dbReference type="Pfam" id="PF00583">
    <property type="entry name" value="Acetyltransf_1"/>
    <property type="match status" value="1"/>
</dbReference>
<dbReference type="Gene3D" id="3.40.630.30">
    <property type="match status" value="1"/>
</dbReference>
<accession>A0ABV9KH62</accession>
<dbReference type="InterPro" id="IPR016181">
    <property type="entry name" value="Acyl_CoA_acyltransferase"/>
</dbReference>
<dbReference type="PROSITE" id="PS51186">
    <property type="entry name" value="GNAT"/>
    <property type="match status" value="1"/>
</dbReference>
<keyword evidence="2 4" id="KW-0012">Acyltransferase</keyword>
<feature type="domain" description="N-acetyltransferase" evidence="3">
    <location>
        <begin position="15"/>
        <end position="156"/>
    </location>
</feature>
<dbReference type="InterPro" id="IPR000182">
    <property type="entry name" value="GNAT_dom"/>
</dbReference>
<comment type="caution">
    <text evidence="4">The sequence shown here is derived from an EMBL/GenBank/DDBJ whole genome shotgun (WGS) entry which is preliminary data.</text>
</comment>
<evidence type="ECO:0000259" key="3">
    <source>
        <dbReference type="PROSITE" id="PS51186"/>
    </source>
</evidence>
<reference evidence="5" key="1">
    <citation type="journal article" date="2019" name="Int. J. Syst. Evol. Microbiol.">
        <title>The Global Catalogue of Microorganisms (GCM) 10K type strain sequencing project: providing services to taxonomists for standard genome sequencing and annotation.</title>
        <authorList>
            <consortium name="The Broad Institute Genomics Platform"/>
            <consortium name="The Broad Institute Genome Sequencing Center for Infectious Disease"/>
            <person name="Wu L."/>
            <person name="Ma J."/>
        </authorList>
    </citation>
    <scope>NUCLEOTIDE SEQUENCE [LARGE SCALE GENOMIC DNA]</scope>
    <source>
        <strain evidence="5">CGMCC 4.7283</strain>
    </source>
</reference>